<accession>A0A3M7R6I7</accession>
<sequence>MENNYVKLSTGIINKRKPVCVRFEEQLSQLVDSYNQEKLIDYLKNSFASINQVQHHSATVSKSEMYNHCDYLIDY</sequence>
<proteinExistence type="predicted"/>
<reference evidence="1 2" key="1">
    <citation type="journal article" date="2018" name="Sci. Rep.">
        <title>Genomic signatures of local adaptation to the degree of environmental predictability in rotifers.</title>
        <authorList>
            <person name="Franch-Gras L."/>
            <person name="Hahn C."/>
            <person name="Garcia-Roger E.M."/>
            <person name="Carmona M.J."/>
            <person name="Serra M."/>
            <person name="Gomez A."/>
        </authorList>
    </citation>
    <scope>NUCLEOTIDE SEQUENCE [LARGE SCALE GENOMIC DNA]</scope>
    <source>
        <strain evidence="1">HYR1</strain>
    </source>
</reference>
<evidence type="ECO:0000313" key="2">
    <source>
        <dbReference type="Proteomes" id="UP000276133"/>
    </source>
</evidence>
<organism evidence="1 2">
    <name type="scientific">Brachionus plicatilis</name>
    <name type="common">Marine rotifer</name>
    <name type="synonym">Brachionus muelleri</name>
    <dbReference type="NCBI Taxonomy" id="10195"/>
    <lineage>
        <taxon>Eukaryota</taxon>
        <taxon>Metazoa</taxon>
        <taxon>Spiralia</taxon>
        <taxon>Gnathifera</taxon>
        <taxon>Rotifera</taxon>
        <taxon>Eurotatoria</taxon>
        <taxon>Monogononta</taxon>
        <taxon>Pseudotrocha</taxon>
        <taxon>Ploima</taxon>
        <taxon>Brachionidae</taxon>
        <taxon>Brachionus</taxon>
    </lineage>
</organism>
<dbReference type="AlphaFoldDB" id="A0A3M7R6I7"/>
<keyword evidence="2" id="KW-1185">Reference proteome</keyword>
<evidence type="ECO:0000313" key="1">
    <source>
        <dbReference type="EMBL" id="RNA19177.1"/>
    </source>
</evidence>
<dbReference type="EMBL" id="REGN01004090">
    <property type="protein sequence ID" value="RNA19177.1"/>
    <property type="molecule type" value="Genomic_DNA"/>
</dbReference>
<gene>
    <name evidence="1" type="ORF">BpHYR1_013075</name>
</gene>
<name>A0A3M7R6I7_BRAPC</name>
<comment type="caution">
    <text evidence="1">The sequence shown here is derived from an EMBL/GenBank/DDBJ whole genome shotgun (WGS) entry which is preliminary data.</text>
</comment>
<protein>
    <submittedName>
        <fullName evidence="1">Uncharacterized protein</fullName>
    </submittedName>
</protein>
<feature type="non-terminal residue" evidence="1">
    <location>
        <position position="75"/>
    </location>
</feature>
<dbReference type="OrthoDB" id="10196307at2759"/>
<dbReference type="Proteomes" id="UP000276133">
    <property type="component" value="Unassembled WGS sequence"/>
</dbReference>